<comment type="caution">
    <text evidence="2">The sequence shown here is derived from an EMBL/GenBank/DDBJ whole genome shotgun (WGS) entry which is preliminary data.</text>
</comment>
<reference evidence="2 3" key="1">
    <citation type="journal article" date="2021" name="Int. J. Syst. Evol. Microbiol.">
        <title>Streptococcus vicugnae sp. nov., isolated from faeces of alpacas (Vicugna pacos) and cattle (Bos taurus), Streptococcus zalophi sp. nov., and Streptococcus pacificus sp. nov., isolated from respiratory tract of California sea lions (Zalophus californianus).</title>
        <authorList>
            <person name="Volokhov D.V."/>
            <person name="Zagorodnyaya T.A."/>
            <person name="Shen Z."/>
            <person name="Blom J."/>
            <person name="Furtak V.A."/>
            <person name="Eisenberg T."/>
            <person name="Fan P."/>
            <person name="Jeong K.C."/>
            <person name="Gao Y."/>
            <person name="Zhang S."/>
            <person name="Amselle M."/>
        </authorList>
    </citation>
    <scope>NUCLEOTIDE SEQUENCE [LARGE SCALE GENOMIC DNA]</scope>
    <source>
        <strain evidence="2 3">CSL7591</strain>
    </source>
</reference>
<dbReference type="EMBL" id="JAENBO010000004">
    <property type="protein sequence ID" value="MBJ8326198.1"/>
    <property type="molecule type" value="Genomic_DNA"/>
</dbReference>
<evidence type="ECO:0000256" key="1">
    <source>
        <dbReference type="SAM" id="Phobius"/>
    </source>
</evidence>
<feature type="transmembrane region" description="Helical" evidence="1">
    <location>
        <begin position="88"/>
        <end position="112"/>
    </location>
</feature>
<sequence length="224" mass="25851">MNNKIKNYVEGLFVDIPRSKKANELKEELLSNMSDRFDDYVKEGKSENEAYSLVIASLGDIDELLSEITPTEEFFKEARYFRDRNAKYSAIGVSLYIVGLTFLIGFGGLGYYLGDAGFYAIVGVLVMLFITAIATALLVYSSKSTPLEYKDYNEKKNREYHYFNEKQKRALKLTKSIYWPLVICLYFFVSFTTRAWHITWMIGILAGVFEAIIKTIIEVRFEDE</sequence>
<name>A0ABS0ZJM4_9STRE</name>
<keyword evidence="1" id="KW-0812">Transmembrane</keyword>
<keyword evidence="1" id="KW-1133">Transmembrane helix</keyword>
<dbReference type="NCBIfam" id="NF038403">
    <property type="entry name" value="perm_prefix_1"/>
    <property type="match status" value="1"/>
</dbReference>
<evidence type="ECO:0000313" key="2">
    <source>
        <dbReference type="EMBL" id="MBJ8326198.1"/>
    </source>
</evidence>
<accession>A0ABS0ZJM4</accession>
<gene>
    <name evidence="2" type="ORF">JHK62_05885</name>
</gene>
<feature type="transmembrane region" description="Helical" evidence="1">
    <location>
        <begin position="118"/>
        <end position="140"/>
    </location>
</feature>
<organism evidence="2 3">
    <name type="scientific">Streptococcus pacificus</name>
    <dbReference type="NCBI Taxonomy" id="2740577"/>
    <lineage>
        <taxon>Bacteria</taxon>
        <taxon>Bacillati</taxon>
        <taxon>Bacillota</taxon>
        <taxon>Bacilli</taxon>
        <taxon>Lactobacillales</taxon>
        <taxon>Streptococcaceae</taxon>
        <taxon>Streptococcus</taxon>
    </lineage>
</organism>
<feature type="transmembrane region" description="Helical" evidence="1">
    <location>
        <begin position="176"/>
        <end position="192"/>
    </location>
</feature>
<dbReference type="RefSeq" id="WP_199575841.1">
    <property type="nucleotide sequence ID" value="NZ_JAENBO010000004.1"/>
</dbReference>
<evidence type="ECO:0008006" key="4">
    <source>
        <dbReference type="Google" id="ProtNLM"/>
    </source>
</evidence>
<keyword evidence="3" id="KW-1185">Reference proteome</keyword>
<protein>
    <recommendedName>
        <fullName evidence="4">DUF1129 family protein</fullName>
    </recommendedName>
</protein>
<dbReference type="Proteomes" id="UP000653045">
    <property type="component" value="Unassembled WGS sequence"/>
</dbReference>
<evidence type="ECO:0000313" key="3">
    <source>
        <dbReference type="Proteomes" id="UP000653045"/>
    </source>
</evidence>
<proteinExistence type="predicted"/>
<dbReference type="InterPro" id="IPR047928">
    <property type="entry name" value="Perm_prefix_1"/>
</dbReference>
<keyword evidence="1" id="KW-0472">Membrane</keyword>